<dbReference type="GO" id="GO:0008017">
    <property type="term" value="F:microtubule binding"/>
    <property type="evidence" value="ECO:0007669"/>
    <property type="project" value="InterPro"/>
</dbReference>
<feature type="domain" description="Microtubule-associated protein 1B/S N-terminal" evidence="1">
    <location>
        <begin position="48"/>
        <end position="211"/>
    </location>
</feature>
<comment type="caution">
    <text evidence="3">The sequence shown here is derived from an EMBL/GenBank/DDBJ whole genome shotgun (WGS) entry which is preliminary data.</text>
</comment>
<dbReference type="GO" id="GO:0031114">
    <property type="term" value="P:regulation of microtubule depolymerization"/>
    <property type="evidence" value="ECO:0007669"/>
    <property type="project" value="TreeGrafter"/>
</dbReference>
<dbReference type="PANTHER" id="PTHR13843">
    <property type="entry name" value="MICROTUBULE-ASSOCIATED PROTEIN"/>
    <property type="match status" value="1"/>
</dbReference>
<accession>A0AAV4XHH4</accession>
<dbReference type="AlphaFoldDB" id="A0AAV4XHH4"/>
<dbReference type="GO" id="GO:0030425">
    <property type="term" value="C:dendrite"/>
    <property type="evidence" value="ECO:0007669"/>
    <property type="project" value="TreeGrafter"/>
</dbReference>
<evidence type="ECO:0000259" key="1">
    <source>
        <dbReference type="Pfam" id="PF23415"/>
    </source>
</evidence>
<evidence type="ECO:0000313" key="4">
    <source>
        <dbReference type="Proteomes" id="UP001054945"/>
    </source>
</evidence>
<dbReference type="GO" id="GO:0043025">
    <property type="term" value="C:neuronal cell body"/>
    <property type="evidence" value="ECO:0007669"/>
    <property type="project" value="TreeGrafter"/>
</dbReference>
<name>A0AAV4XHH4_CAEEX</name>
<dbReference type="GO" id="GO:0005875">
    <property type="term" value="C:microtubule associated complex"/>
    <property type="evidence" value="ECO:0007669"/>
    <property type="project" value="TreeGrafter"/>
</dbReference>
<dbReference type="Proteomes" id="UP001054945">
    <property type="component" value="Unassembled WGS sequence"/>
</dbReference>
<dbReference type="GO" id="GO:0016358">
    <property type="term" value="P:dendrite development"/>
    <property type="evidence" value="ECO:0007669"/>
    <property type="project" value="TreeGrafter"/>
</dbReference>
<gene>
    <name evidence="3" type="primary">futsch</name>
    <name evidence="3" type="ORF">CEXT_510991</name>
</gene>
<dbReference type="Pfam" id="PF23415">
    <property type="entry name" value="MAPB1_N"/>
    <property type="match status" value="1"/>
</dbReference>
<evidence type="ECO:0000259" key="2">
    <source>
        <dbReference type="Pfam" id="PF25281"/>
    </source>
</evidence>
<protein>
    <submittedName>
        <fullName evidence="3">Microtubule-associated protein futsch</fullName>
    </submittedName>
</protein>
<dbReference type="GO" id="GO:0045202">
    <property type="term" value="C:synapse"/>
    <property type="evidence" value="ECO:0007669"/>
    <property type="project" value="TreeGrafter"/>
</dbReference>
<dbReference type="GO" id="GO:0005874">
    <property type="term" value="C:microtubule"/>
    <property type="evidence" value="ECO:0007669"/>
    <property type="project" value="InterPro"/>
</dbReference>
<dbReference type="InterPro" id="IPR057480">
    <property type="entry name" value="MAP1A/B/S-like_MBL"/>
</dbReference>
<reference evidence="3 4" key="1">
    <citation type="submission" date="2021-06" db="EMBL/GenBank/DDBJ databases">
        <title>Caerostris extrusa draft genome.</title>
        <authorList>
            <person name="Kono N."/>
            <person name="Arakawa K."/>
        </authorList>
    </citation>
    <scope>NUCLEOTIDE SEQUENCE [LARGE SCALE GENOMIC DNA]</scope>
</reference>
<dbReference type="GO" id="GO:0005829">
    <property type="term" value="C:cytosol"/>
    <property type="evidence" value="ECO:0007669"/>
    <property type="project" value="TreeGrafter"/>
</dbReference>
<keyword evidence="4" id="KW-1185">Reference proteome</keyword>
<organism evidence="3 4">
    <name type="scientific">Caerostris extrusa</name>
    <name type="common">Bark spider</name>
    <name type="synonym">Caerostris bankana</name>
    <dbReference type="NCBI Taxonomy" id="172846"/>
    <lineage>
        <taxon>Eukaryota</taxon>
        <taxon>Metazoa</taxon>
        <taxon>Ecdysozoa</taxon>
        <taxon>Arthropoda</taxon>
        <taxon>Chelicerata</taxon>
        <taxon>Arachnida</taxon>
        <taxon>Araneae</taxon>
        <taxon>Araneomorphae</taxon>
        <taxon>Entelegynae</taxon>
        <taxon>Araneoidea</taxon>
        <taxon>Araneidae</taxon>
        <taxon>Caerostris</taxon>
    </lineage>
</organism>
<dbReference type="GO" id="GO:0007409">
    <property type="term" value="P:axonogenesis"/>
    <property type="evidence" value="ECO:0007669"/>
    <property type="project" value="TreeGrafter"/>
</dbReference>
<dbReference type="Pfam" id="PF25281">
    <property type="entry name" value="MBL_MAP1B"/>
    <property type="match status" value="1"/>
</dbReference>
<dbReference type="GO" id="GO:0000226">
    <property type="term" value="P:microtubule cytoskeleton organization"/>
    <property type="evidence" value="ECO:0007669"/>
    <property type="project" value="InterPro"/>
</dbReference>
<evidence type="ECO:0000313" key="3">
    <source>
        <dbReference type="EMBL" id="GIY94480.1"/>
    </source>
</evidence>
<dbReference type="InterPro" id="IPR056617">
    <property type="entry name" value="MAP1B/S_N"/>
</dbReference>
<dbReference type="EMBL" id="BPLR01000394">
    <property type="protein sequence ID" value="GIY94480.1"/>
    <property type="molecule type" value="Genomic_DNA"/>
</dbReference>
<feature type="domain" description="Microtubule-associated protein 1A/B/S-like MBL-like" evidence="2">
    <location>
        <begin position="231"/>
        <end position="323"/>
    </location>
</feature>
<dbReference type="PANTHER" id="PTHR13843:SF12">
    <property type="entry name" value="ATPASE F1_V1_A1 COMPLEX ALPHA_BETA SUBUNIT NUCLEOTIDE-BINDING DOMAIN-CONTAINING PROTEIN"/>
    <property type="match status" value="1"/>
</dbReference>
<dbReference type="GO" id="GO:0003779">
    <property type="term" value="F:actin binding"/>
    <property type="evidence" value="ECO:0007669"/>
    <property type="project" value="TreeGrafter"/>
</dbReference>
<sequence>MVLGGEKEKENFPPTILTQVEPVRFWAGKKGQCVWFTLCCFLARAALIRERTFHGLLSWDVESTKCNLLGLEAVCSGLESSKESESELLIQYSTENLAVEVLLNPHVSTLKQCLKNLLAANVGHKHVIHAGYAFTGSGSWLLQDGSFSPRRLHRHSAGRGGQRALRRHRGYTIHVHCIPEGPWAQKDEEEGALTKIYESLFINPASRVSVVPGSAILLSCLDKVLRFQPFTELMKSSPVVGNIRFNRPTLYVFPGGQGDCALFGVSGFTMLIDGGFNRKPCFWEFIRHLDRLDAIMITRLNENNVCGITNVIRRKKRRQEGVSSSRVRVLQCG</sequence>
<proteinExistence type="predicted"/>
<dbReference type="InterPro" id="IPR026074">
    <property type="entry name" value="MAP1"/>
</dbReference>